<dbReference type="InterPro" id="IPR056798">
    <property type="entry name" value="ADH_Fe_C"/>
</dbReference>
<dbReference type="Gene3D" id="1.20.1090.10">
    <property type="entry name" value="Dehydroquinate synthase-like - alpha domain"/>
    <property type="match status" value="1"/>
</dbReference>
<dbReference type="FunFam" id="1.20.1090.10:FF:000001">
    <property type="entry name" value="Aldehyde-alcohol dehydrogenase"/>
    <property type="match status" value="1"/>
</dbReference>
<dbReference type="RefSeq" id="WP_118990999.1">
    <property type="nucleotide sequence ID" value="NZ_CP023434.1"/>
</dbReference>
<dbReference type="CDD" id="cd08180">
    <property type="entry name" value="PDD"/>
    <property type="match status" value="1"/>
</dbReference>
<dbReference type="PANTHER" id="PTHR11496:SF83">
    <property type="entry name" value="HYDROXYACID-OXOACID TRANSHYDROGENASE, MITOCHONDRIAL"/>
    <property type="match status" value="1"/>
</dbReference>
<dbReference type="KEGG" id="abae:CL176_08865"/>
<accession>A0A347WLZ5</accession>
<feature type="domain" description="Fe-containing alcohol dehydrogenase-like C-terminal" evidence="3">
    <location>
        <begin position="171"/>
        <end position="375"/>
    </location>
</feature>
<dbReference type="OrthoDB" id="9815791at2"/>
<evidence type="ECO:0000256" key="1">
    <source>
        <dbReference type="ARBA" id="ARBA00023002"/>
    </source>
</evidence>
<evidence type="ECO:0000259" key="3">
    <source>
        <dbReference type="Pfam" id="PF25137"/>
    </source>
</evidence>
<dbReference type="FunFam" id="3.40.50.1970:FF:000003">
    <property type="entry name" value="Alcohol dehydrogenase, iron-containing"/>
    <property type="match status" value="1"/>
</dbReference>
<sequence length="376" mass="40945">MITIKFDTKIHIGDDSLTILNDFKDENIIIISDNFISSSPFMDTLTSQIDRSCEVRIFDEVQPDPPIENLVSGLEMVSEFSPTIFIAFGGGSAIDAGKGIYFFAKRMGMLSGNIPFIVVPTTSGTGSEVTNFSIITDQELGVKYPLVTDEIQPTDAILVVDFVESLPPNQTADTGVDVLTHAIEAYVSTASTEISDALAEKAIKYVFEYLPRAYRDGSDREAREKMHIASTMAGMAFNQASLGLNHGIAHAAGARLHIPHGRLNGILLTEVIRFNSGLVGNQLHTEVADRYRQIAGFLDLNAVSPSIGTRSLINEITKLLKSTERPLSLSGFGIDKAKLENYINEIAKDALLDACTDTNPIEPSEEDVIAILKNVF</sequence>
<dbReference type="InterPro" id="IPR001670">
    <property type="entry name" value="ADH_Fe/GldA"/>
</dbReference>
<dbReference type="AlphaFoldDB" id="A0A347WLZ5"/>
<dbReference type="InterPro" id="IPR039697">
    <property type="entry name" value="Alcohol_dehydrogenase_Fe"/>
</dbReference>
<dbReference type="Proteomes" id="UP000263232">
    <property type="component" value="Chromosome"/>
</dbReference>
<dbReference type="GO" id="GO:0004022">
    <property type="term" value="F:alcohol dehydrogenase (NAD+) activity"/>
    <property type="evidence" value="ECO:0007669"/>
    <property type="project" value="UniProtKB-ARBA"/>
</dbReference>
<organism evidence="4 5">
    <name type="scientific">Suicoccus acidiformans</name>
    <dbReference type="NCBI Taxonomy" id="2036206"/>
    <lineage>
        <taxon>Bacteria</taxon>
        <taxon>Bacillati</taxon>
        <taxon>Bacillota</taxon>
        <taxon>Bacilli</taxon>
        <taxon>Lactobacillales</taxon>
        <taxon>Aerococcaceae</taxon>
        <taxon>Suicoccus</taxon>
    </lineage>
</organism>
<keyword evidence="1" id="KW-0560">Oxidoreductase</keyword>
<dbReference type="SUPFAM" id="SSF56796">
    <property type="entry name" value="Dehydroquinate synthase-like"/>
    <property type="match status" value="1"/>
</dbReference>
<dbReference type="Pfam" id="PF00465">
    <property type="entry name" value="Fe-ADH"/>
    <property type="match status" value="1"/>
</dbReference>
<proteinExistence type="predicted"/>
<evidence type="ECO:0000259" key="2">
    <source>
        <dbReference type="Pfam" id="PF00465"/>
    </source>
</evidence>
<evidence type="ECO:0000313" key="4">
    <source>
        <dbReference type="EMBL" id="AXY26102.1"/>
    </source>
</evidence>
<gene>
    <name evidence="4" type="ORF">CL176_08865</name>
</gene>
<dbReference type="Pfam" id="PF25137">
    <property type="entry name" value="ADH_Fe_C"/>
    <property type="match status" value="1"/>
</dbReference>
<feature type="domain" description="Alcohol dehydrogenase iron-type/glycerol dehydrogenase GldA" evidence="2">
    <location>
        <begin position="8"/>
        <end position="158"/>
    </location>
</feature>
<dbReference type="GO" id="GO:0046872">
    <property type="term" value="F:metal ion binding"/>
    <property type="evidence" value="ECO:0007669"/>
    <property type="project" value="InterPro"/>
</dbReference>
<dbReference type="EMBL" id="CP023434">
    <property type="protein sequence ID" value="AXY26102.1"/>
    <property type="molecule type" value="Genomic_DNA"/>
</dbReference>
<dbReference type="PANTHER" id="PTHR11496">
    <property type="entry name" value="ALCOHOL DEHYDROGENASE"/>
    <property type="match status" value="1"/>
</dbReference>
<dbReference type="Gene3D" id="3.40.50.1970">
    <property type="match status" value="1"/>
</dbReference>
<keyword evidence="5" id="KW-1185">Reference proteome</keyword>
<reference evidence="4 5" key="1">
    <citation type="submission" date="2017-09" db="EMBL/GenBank/DDBJ databases">
        <title>Complete genome sequence of Oxytococcus suis strain ZY16052.</title>
        <authorList>
            <person name="Li F."/>
        </authorList>
    </citation>
    <scope>NUCLEOTIDE SEQUENCE [LARGE SCALE GENOMIC DNA]</scope>
    <source>
        <strain evidence="4 5">ZY16052</strain>
    </source>
</reference>
<protein>
    <submittedName>
        <fullName evidence="4">Alcohol dehydrogenase</fullName>
    </submittedName>
</protein>
<evidence type="ECO:0000313" key="5">
    <source>
        <dbReference type="Proteomes" id="UP000263232"/>
    </source>
</evidence>
<name>A0A347WLZ5_9LACT</name>